<reference evidence="12 13" key="1">
    <citation type="journal article" date="2019" name="Nat. Ecol. Evol.">
        <title>Megaphylogeny resolves global patterns of mushroom evolution.</title>
        <authorList>
            <person name="Varga T."/>
            <person name="Krizsan K."/>
            <person name="Foldi C."/>
            <person name="Dima B."/>
            <person name="Sanchez-Garcia M."/>
            <person name="Sanchez-Ramirez S."/>
            <person name="Szollosi G.J."/>
            <person name="Szarkandi J.G."/>
            <person name="Papp V."/>
            <person name="Albert L."/>
            <person name="Andreopoulos W."/>
            <person name="Angelini C."/>
            <person name="Antonin V."/>
            <person name="Barry K.W."/>
            <person name="Bougher N.L."/>
            <person name="Buchanan P."/>
            <person name="Buyck B."/>
            <person name="Bense V."/>
            <person name="Catcheside P."/>
            <person name="Chovatia M."/>
            <person name="Cooper J."/>
            <person name="Damon W."/>
            <person name="Desjardin D."/>
            <person name="Finy P."/>
            <person name="Geml J."/>
            <person name="Haridas S."/>
            <person name="Hughes K."/>
            <person name="Justo A."/>
            <person name="Karasinski D."/>
            <person name="Kautmanova I."/>
            <person name="Kiss B."/>
            <person name="Kocsube S."/>
            <person name="Kotiranta H."/>
            <person name="LaButti K.M."/>
            <person name="Lechner B.E."/>
            <person name="Liimatainen K."/>
            <person name="Lipzen A."/>
            <person name="Lukacs Z."/>
            <person name="Mihaltcheva S."/>
            <person name="Morgado L.N."/>
            <person name="Niskanen T."/>
            <person name="Noordeloos M.E."/>
            <person name="Ohm R.A."/>
            <person name="Ortiz-Santana B."/>
            <person name="Ovrebo C."/>
            <person name="Racz N."/>
            <person name="Riley R."/>
            <person name="Savchenko A."/>
            <person name="Shiryaev A."/>
            <person name="Soop K."/>
            <person name="Spirin V."/>
            <person name="Szebenyi C."/>
            <person name="Tomsovsky M."/>
            <person name="Tulloss R.E."/>
            <person name="Uehling J."/>
            <person name="Grigoriev I.V."/>
            <person name="Vagvolgyi C."/>
            <person name="Papp T."/>
            <person name="Martin F.M."/>
            <person name="Miettinen O."/>
            <person name="Hibbett D.S."/>
            <person name="Nagy L.G."/>
        </authorList>
    </citation>
    <scope>NUCLEOTIDE SEQUENCE [LARGE SCALE GENOMIC DNA]</scope>
    <source>
        <strain evidence="12 13">FP101781</strain>
    </source>
</reference>
<dbReference type="InterPro" id="IPR016181">
    <property type="entry name" value="Acyl_CoA_acyltransferase"/>
</dbReference>
<evidence type="ECO:0000313" key="12">
    <source>
        <dbReference type="EMBL" id="TEB37496.1"/>
    </source>
</evidence>
<dbReference type="AlphaFoldDB" id="A0A4Y7TTK3"/>
<dbReference type="EC" id="2.3.1.259" evidence="7"/>
<comment type="similarity">
    <text evidence="6">Belongs to the acetyltransferase family. NAA60 subfamily.</text>
</comment>
<evidence type="ECO:0000259" key="11">
    <source>
        <dbReference type="PROSITE" id="PS51186"/>
    </source>
</evidence>
<dbReference type="PANTHER" id="PTHR14744">
    <property type="entry name" value="N-ALPHA-ACETYLTRANSFERASE 60"/>
    <property type="match status" value="1"/>
</dbReference>
<dbReference type="EC" id="2.3.1.48" evidence="1"/>
<dbReference type="GO" id="GO:0007059">
    <property type="term" value="P:chromosome segregation"/>
    <property type="evidence" value="ECO:0007669"/>
    <property type="project" value="UniProtKB-KW"/>
</dbReference>
<evidence type="ECO:0000256" key="9">
    <source>
        <dbReference type="ARBA" id="ARBA00048017"/>
    </source>
</evidence>
<dbReference type="STRING" id="71717.A0A4Y7TTK3"/>
<dbReference type="PROSITE" id="PS51186">
    <property type="entry name" value="GNAT"/>
    <property type="match status" value="1"/>
</dbReference>
<evidence type="ECO:0000256" key="5">
    <source>
        <dbReference type="ARBA" id="ARBA00023315"/>
    </source>
</evidence>
<dbReference type="InterPro" id="IPR045141">
    <property type="entry name" value="NAA60-like"/>
</dbReference>
<dbReference type="GO" id="GO:0004402">
    <property type="term" value="F:histone acetyltransferase activity"/>
    <property type="evidence" value="ECO:0007669"/>
    <property type="project" value="TreeGrafter"/>
</dbReference>
<keyword evidence="4" id="KW-0156">Chromatin regulator</keyword>
<keyword evidence="5 12" id="KW-0012">Acyltransferase</keyword>
<dbReference type="Gene3D" id="3.40.630.30">
    <property type="match status" value="1"/>
</dbReference>
<dbReference type="PANTHER" id="PTHR14744:SF15">
    <property type="entry name" value="N-ALPHA-ACETYLTRANSFERASE 60"/>
    <property type="match status" value="1"/>
</dbReference>
<dbReference type="InterPro" id="IPR000182">
    <property type="entry name" value="GNAT_dom"/>
</dbReference>
<evidence type="ECO:0000256" key="10">
    <source>
        <dbReference type="ARBA" id="ARBA00048848"/>
    </source>
</evidence>
<organism evidence="12 13">
    <name type="scientific">Coprinellus micaceus</name>
    <name type="common">Glistening ink-cap mushroom</name>
    <name type="synonym">Coprinus micaceus</name>
    <dbReference type="NCBI Taxonomy" id="71717"/>
    <lineage>
        <taxon>Eukaryota</taxon>
        <taxon>Fungi</taxon>
        <taxon>Dikarya</taxon>
        <taxon>Basidiomycota</taxon>
        <taxon>Agaricomycotina</taxon>
        <taxon>Agaricomycetes</taxon>
        <taxon>Agaricomycetidae</taxon>
        <taxon>Agaricales</taxon>
        <taxon>Agaricineae</taxon>
        <taxon>Psathyrellaceae</taxon>
        <taxon>Coprinellus</taxon>
    </lineage>
</organism>
<keyword evidence="2 12" id="KW-0808">Transferase</keyword>
<dbReference type="Pfam" id="PF00583">
    <property type="entry name" value="Acetyltransf_1"/>
    <property type="match status" value="1"/>
</dbReference>
<evidence type="ECO:0000256" key="1">
    <source>
        <dbReference type="ARBA" id="ARBA00013184"/>
    </source>
</evidence>
<evidence type="ECO:0000313" key="13">
    <source>
        <dbReference type="Proteomes" id="UP000298030"/>
    </source>
</evidence>
<evidence type="ECO:0000256" key="6">
    <source>
        <dbReference type="ARBA" id="ARBA00025774"/>
    </source>
</evidence>
<dbReference type="GO" id="GO:0120518">
    <property type="term" value="F:protein N-terminal-methionine acetyltransferase activity"/>
    <property type="evidence" value="ECO:0007669"/>
    <property type="project" value="UniProtKB-EC"/>
</dbReference>
<dbReference type="SUPFAM" id="SSF55729">
    <property type="entry name" value="Acyl-CoA N-acyltransferases (Nat)"/>
    <property type="match status" value="1"/>
</dbReference>
<sequence>MALAIRPLRAHDLPHLKDLHRILLPVRYPPQFFLQLLIVPERSCLVAIDAGNLVGFVSATLHIPAPADDQLGTVRATPPRIELLTLGVAAPYQNAGLATLLVKAIHESLRKRLDKIRPDCTSLVTCAHVATTNAPAIAFYERLGLYVIPDIIRGFYRTASGPRDAHLVMGVL</sequence>
<proteinExistence type="inferred from homology"/>
<comment type="catalytic activity">
    <reaction evidence="10">
        <text>N-terminal L-methionyl-[transmembrane protein] + acetyl-CoA = N-terminal N(alpha)-acetyl-L-methionyl-[transmembrane protein] + CoA + H(+)</text>
        <dbReference type="Rhea" id="RHEA:50604"/>
        <dbReference type="Rhea" id="RHEA-COMP:12745"/>
        <dbReference type="Rhea" id="RHEA-COMP:12746"/>
        <dbReference type="ChEBI" id="CHEBI:15378"/>
        <dbReference type="ChEBI" id="CHEBI:57287"/>
        <dbReference type="ChEBI" id="CHEBI:57288"/>
        <dbReference type="ChEBI" id="CHEBI:64731"/>
        <dbReference type="ChEBI" id="CHEBI:133414"/>
        <dbReference type="EC" id="2.3.1.259"/>
    </reaction>
</comment>
<evidence type="ECO:0000256" key="7">
    <source>
        <dbReference type="ARBA" id="ARBA00026111"/>
    </source>
</evidence>
<protein>
    <recommendedName>
        <fullName evidence="8">N-alpha-acetyltransferase 60</fullName>
        <ecNumber evidence="7">2.3.1.259</ecNumber>
        <ecNumber evidence="1">2.3.1.48</ecNumber>
    </recommendedName>
</protein>
<dbReference type="CDD" id="cd04301">
    <property type="entry name" value="NAT_SF"/>
    <property type="match status" value="1"/>
</dbReference>
<feature type="domain" description="N-acetyltransferase" evidence="11">
    <location>
        <begin position="3"/>
        <end position="172"/>
    </location>
</feature>
<comment type="caution">
    <text evidence="12">The sequence shown here is derived from an EMBL/GenBank/DDBJ whole genome shotgun (WGS) entry which is preliminary data.</text>
</comment>
<dbReference type="EMBL" id="QPFP01000004">
    <property type="protein sequence ID" value="TEB37496.1"/>
    <property type="molecule type" value="Genomic_DNA"/>
</dbReference>
<dbReference type="Proteomes" id="UP000298030">
    <property type="component" value="Unassembled WGS sequence"/>
</dbReference>
<dbReference type="GO" id="GO:0000139">
    <property type="term" value="C:Golgi membrane"/>
    <property type="evidence" value="ECO:0007669"/>
    <property type="project" value="TreeGrafter"/>
</dbReference>
<dbReference type="OrthoDB" id="47374at2759"/>
<keyword evidence="13" id="KW-1185">Reference proteome</keyword>
<name>A0A4Y7TTK3_COPMI</name>
<keyword evidence="3" id="KW-0159">Chromosome partition</keyword>
<evidence type="ECO:0000256" key="4">
    <source>
        <dbReference type="ARBA" id="ARBA00022853"/>
    </source>
</evidence>
<evidence type="ECO:0000256" key="8">
    <source>
        <dbReference type="ARBA" id="ARBA00026144"/>
    </source>
</evidence>
<evidence type="ECO:0000256" key="2">
    <source>
        <dbReference type="ARBA" id="ARBA00022679"/>
    </source>
</evidence>
<gene>
    <name evidence="12" type="ORF">FA13DRAFT_1726605</name>
</gene>
<evidence type="ECO:0000256" key="3">
    <source>
        <dbReference type="ARBA" id="ARBA00022829"/>
    </source>
</evidence>
<comment type="catalytic activity">
    <reaction evidence="9">
        <text>L-lysyl-[protein] + acetyl-CoA = N(6)-acetyl-L-lysyl-[protein] + CoA + H(+)</text>
        <dbReference type="Rhea" id="RHEA:45948"/>
        <dbReference type="Rhea" id="RHEA-COMP:9752"/>
        <dbReference type="Rhea" id="RHEA-COMP:10731"/>
        <dbReference type="ChEBI" id="CHEBI:15378"/>
        <dbReference type="ChEBI" id="CHEBI:29969"/>
        <dbReference type="ChEBI" id="CHEBI:57287"/>
        <dbReference type="ChEBI" id="CHEBI:57288"/>
        <dbReference type="ChEBI" id="CHEBI:61930"/>
        <dbReference type="EC" id="2.3.1.48"/>
    </reaction>
</comment>
<accession>A0A4Y7TTK3</accession>